<gene>
    <name evidence="2" type="ordered locus">Isop_3395</name>
</gene>
<accession>E8R6Q2</accession>
<organism evidence="2 3">
    <name type="scientific">Isosphaera pallida (strain ATCC 43644 / DSM 9630 / IS1B)</name>
    <dbReference type="NCBI Taxonomy" id="575540"/>
    <lineage>
        <taxon>Bacteria</taxon>
        <taxon>Pseudomonadati</taxon>
        <taxon>Planctomycetota</taxon>
        <taxon>Planctomycetia</taxon>
        <taxon>Isosphaerales</taxon>
        <taxon>Isosphaeraceae</taxon>
        <taxon>Isosphaera</taxon>
    </lineage>
</organism>
<dbReference type="RefSeq" id="WP_013566242.1">
    <property type="nucleotide sequence ID" value="NC_014962.1"/>
</dbReference>
<dbReference type="Gene3D" id="3.30.700.10">
    <property type="entry name" value="Glycoprotein, Type 4 Pilin"/>
    <property type="match status" value="1"/>
</dbReference>
<dbReference type="NCBIfam" id="TIGR02532">
    <property type="entry name" value="IV_pilin_GFxxxE"/>
    <property type="match status" value="1"/>
</dbReference>
<dbReference type="STRING" id="575540.Isop_3395"/>
<feature type="domain" description="DUF1559" evidence="1">
    <location>
        <begin position="37"/>
        <end position="325"/>
    </location>
</feature>
<dbReference type="Pfam" id="PF07596">
    <property type="entry name" value="SBP_bac_10"/>
    <property type="match status" value="1"/>
</dbReference>
<dbReference type="InParanoid" id="E8R6Q2"/>
<dbReference type="OrthoDB" id="276696at2"/>
<dbReference type="HOGENOM" id="CLU_041661_0_0_0"/>
<dbReference type="Pfam" id="PF07963">
    <property type="entry name" value="N_methyl"/>
    <property type="match status" value="1"/>
</dbReference>
<dbReference type="Proteomes" id="UP000008631">
    <property type="component" value="Chromosome"/>
</dbReference>
<dbReference type="PROSITE" id="PS00409">
    <property type="entry name" value="PROKAR_NTER_METHYL"/>
    <property type="match status" value="1"/>
</dbReference>
<evidence type="ECO:0000313" key="3">
    <source>
        <dbReference type="Proteomes" id="UP000008631"/>
    </source>
</evidence>
<dbReference type="InterPro" id="IPR045584">
    <property type="entry name" value="Pilin-like"/>
</dbReference>
<proteinExistence type="predicted"/>
<evidence type="ECO:0000259" key="1">
    <source>
        <dbReference type="Pfam" id="PF07596"/>
    </source>
</evidence>
<dbReference type="PANTHER" id="PTHR30093:SF2">
    <property type="entry name" value="TYPE II SECRETION SYSTEM PROTEIN H"/>
    <property type="match status" value="1"/>
</dbReference>
<reference key="1">
    <citation type="submission" date="2010-11" db="EMBL/GenBank/DDBJ databases">
        <title>The complete sequence of chromosome of Isophaera pallida ATCC 43644.</title>
        <authorList>
            <consortium name="US DOE Joint Genome Institute (JGI-PGF)"/>
            <person name="Lucas S."/>
            <person name="Copeland A."/>
            <person name="Lapidus A."/>
            <person name="Bruce D."/>
            <person name="Goodwin L."/>
            <person name="Pitluck S."/>
            <person name="Kyrpides N."/>
            <person name="Mavromatis K."/>
            <person name="Pagani I."/>
            <person name="Ivanova N."/>
            <person name="Saunders E."/>
            <person name="Brettin T."/>
            <person name="Detter J.C."/>
            <person name="Han C."/>
            <person name="Tapia R."/>
            <person name="Land M."/>
            <person name="Hauser L."/>
            <person name="Markowitz V."/>
            <person name="Cheng J.-F."/>
            <person name="Hugenholtz P."/>
            <person name="Woyke T."/>
            <person name="Wu D."/>
            <person name="Eisen J.A."/>
        </authorList>
    </citation>
    <scope>NUCLEOTIDE SEQUENCE</scope>
    <source>
        <strain>ATCC 43644</strain>
    </source>
</reference>
<protein>
    <recommendedName>
        <fullName evidence="1">DUF1559 domain-containing protein</fullName>
    </recommendedName>
</protein>
<dbReference type="EMBL" id="CP002353">
    <property type="protein sequence ID" value="ADV63954.1"/>
    <property type="molecule type" value="Genomic_DNA"/>
</dbReference>
<sequence length="359" mass="39016">MRFPKPFATRHGFTLIELLVVIAIIAVLIALLLPAVQSAREAARRAQCTNNLKQIGLAIFNYESGNGVFPAGAFTYDTRTPAAAGNNCGGNFQPAGHSLFAFILPFAEQTAIFNSINFTFAAGGGTQWGLLPGRVNFTAYITRVETYVCPSDFRHTPPALTANNAYSQSSYAASSGMRDIYRWWYGCPNEIDPDGAFGKNFVYRVADFTDGTSNTFFVGEKSRFINDPDGVFNFWNRSLWFGASLGTTRIQGFGTTVPRPNASLLVNENSFCPSTLNVTGFVDGWAYNIQCQGMGQFGFLSQHPGGLNFLFGDGTVRFVKNTIDMGNLQNNPPVALRNIGVYRALSTRSGGEVVSADAL</sequence>
<dbReference type="NCBIfam" id="TIGR04294">
    <property type="entry name" value="pre_pil_HX9DG"/>
    <property type="match status" value="1"/>
</dbReference>
<dbReference type="eggNOG" id="COG2165">
    <property type="taxonomic scope" value="Bacteria"/>
</dbReference>
<keyword evidence="3" id="KW-1185">Reference proteome</keyword>
<name>E8R6Q2_ISOPI</name>
<dbReference type="KEGG" id="ipa:Isop_3395"/>
<dbReference type="SUPFAM" id="SSF54523">
    <property type="entry name" value="Pili subunits"/>
    <property type="match status" value="1"/>
</dbReference>
<reference evidence="2 3" key="2">
    <citation type="journal article" date="2011" name="Stand. Genomic Sci.">
        <title>Complete genome sequence of Isosphaera pallida type strain (IS1B).</title>
        <authorList>
            <consortium name="US DOE Joint Genome Institute (JGI-PGF)"/>
            <person name="Goker M."/>
            <person name="Cleland D."/>
            <person name="Saunders E."/>
            <person name="Lapidus A."/>
            <person name="Nolan M."/>
            <person name="Lucas S."/>
            <person name="Hammon N."/>
            <person name="Deshpande S."/>
            <person name="Cheng J.F."/>
            <person name="Tapia R."/>
            <person name="Han C."/>
            <person name="Goodwin L."/>
            <person name="Pitluck S."/>
            <person name="Liolios K."/>
            <person name="Pagani I."/>
            <person name="Ivanova N."/>
            <person name="Mavromatis K."/>
            <person name="Pati A."/>
            <person name="Chen A."/>
            <person name="Palaniappan K."/>
            <person name="Land M."/>
            <person name="Hauser L."/>
            <person name="Chang Y.J."/>
            <person name="Jeffries C.D."/>
            <person name="Detter J.C."/>
            <person name="Beck B."/>
            <person name="Woyke T."/>
            <person name="Bristow J."/>
            <person name="Eisen J.A."/>
            <person name="Markowitz V."/>
            <person name="Hugenholtz P."/>
            <person name="Kyrpides N.C."/>
            <person name="Klenk H.P."/>
        </authorList>
    </citation>
    <scope>NUCLEOTIDE SEQUENCE [LARGE SCALE GENOMIC DNA]</scope>
    <source>
        <strain evidence="3">ATCC 43644 / DSM 9630 / IS1B</strain>
    </source>
</reference>
<dbReference type="AlphaFoldDB" id="E8R6Q2"/>
<evidence type="ECO:0000313" key="2">
    <source>
        <dbReference type="EMBL" id="ADV63954.1"/>
    </source>
</evidence>
<dbReference type="InterPro" id="IPR012902">
    <property type="entry name" value="N_methyl_site"/>
</dbReference>
<dbReference type="InterPro" id="IPR027558">
    <property type="entry name" value="Pre_pil_HX9DG_C"/>
</dbReference>
<dbReference type="InterPro" id="IPR011453">
    <property type="entry name" value="DUF1559"/>
</dbReference>
<dbReference type="PANTHER" id="PTHR30093">
    <property type="entry name" value="GENERAL SECRETION PATHWAY PROTEIN G"/>
    <property type="match status" value="1"/>
</dbReference>